<proteinExistence type="predicted"/>
<feature type="non-terminal residue" evidence="4">
    <location>
        <position position="1"/>
    </location>
</feature>
<dbReference type="InterPro" id="IPR009722">
    <property type="entry name" value="YjiK/CarP"/>
</dbReference>
<sequence length="179" mass="20082">FLYAAVEGEDTIIEIDPSSFKLTRKFLINRNFEGRELLKTGGMGLEAIVFIPNPLHPEGGVFWIGNQSFSLKPNREPSVICEIVIPINSRDMKKEGEITGFFPSKIIDISGLDYDTSRECLIVVSDTTNLLMEIKLNGDILHQYLLPGSDQEGIALDDLGFVYIAQENGQIIKIEDYRN</sequence>
<evidence type="ECO:0000256" key="2">
    <source>
        <dbReference type="ARBA" id="ARBA00022475"/>
    </source>
</evidence>
<evidence type="ECO:0000256" key="3">
    <source>
        <dbReference type="ARBA" id="ARBA00023136"/>
    </source>
</evidence>
<evidence type="ECO:0008006" key="5">
    <source>
        <dbReference type="Google" id="ProtNLM"/>
    </source>
</evidence>
<protein>
    <recommendedName>
        <fullName evidence="5">Glucose/Sorbosone dehydrogenase domain-containing protein</fullName>
    </recommendedName>
</protein>
<comment type="subcellular location">
    <subcellularLocation>
        <location evidence="1">Cell membrane</location>
    </subcellularLocation>
</comment>
<gene>
    <name evidence="4" type="ORF">METZ01_LOCUS145031</name>
</gene>
<keyword evidence="2" id="KW-1003">Cell membrane</keyword>
<organism evidence="4">
    <name type="scientific">marine metagenome</name>
    <dbReference type="NCBI Taxonomy" id="408172"/>
    <lineage>
        <taxon>unclassified sequences</taxon>
        <taxon>metagenomes</taxon>
        <taxon>ecological metagenomes</taxon>
    </lineage>
</organism>
<reference evidence="4" key="1">
    <citation type="submission" date="2018-05" db="EMBL/GenBank/DDBJ databases">
        <authorList>
            <person name="Lanie J.A."/>
            <person name="Ng W.-L."/>
            <person name="Kazmierczak K.M."/>
            <person name="Andrzejewski T.M."/>
            <person name="Davidsen T.M."/>
            <person name="Wayne K.J."/>
            <person name="Tettelin H."/>
            <person name="Glass J.I."/>
            <person name="Rusch D."/>
            <person name="Podicherti R."/>
            <person name="Tsui H.-C.T."/>
            <person name="Winkler M.E."/>
        </authorList>
    </citation>
    <scope>NUCLEOTIDE SEQUENCE</scope>
</reference>
<dbReference type="Pfam" id="PF06977">
    <property type="entry name" value="SdiA-regulated"/>
    <property type="match status" value="1"/>
</dbReference>
<dbReference type="GO" id="GO:0005886">
    <property type="term" value="C:plasma membrane"/>
    <property type="evidence" value="ECO:0007669"/>
    <property type="project" value="UniProtKB-SubCell"/>
</dbReference>
<dbReference type="SUPFAM" id="SSF63825">
    <property type="entry name" value="YWTD domain"/>
    <property type="match status" value="1"/>
</dbReference>
<evidence type="ECO:0000313" key="4">
    <source>
        <dbReference type="EMBL" id="SVA92177.1"/>
    </source>
</evidence>
<accession>A0A381ZTP4</accession>
<dbReference type="AlphaFoldDB" id="A0A381ZTP4"/>
<name>A0A381ZTP4_9ZZZZ</name>
<evidence type="ECO:0000256" key="1">
    <source>
        <dbReference type="ARBA" id="ARBA00004236"/>
    </source>
</evidence>
<dbReference type="EMBL" id="UINC01022478">
    <property type="protein sequence ID" value="SVA92177.1"/>
    <property type="molecule type" value="Genomic_DNA"/>
</dbReference>
<keyword evidence="3" id="KW-0472">Membrane</keyword>